<dbReference type="PANTHER" id="PTHR11986">
    <property type="entry name" value="AMINOTRANSFERASE CLASS III"/>
    <property type="match status" value="1"/>
</dbReference>
<dbReference type="InterPro" id="IPR049704">
    <property type="entry name" value="Aminotrans_3_PPA_site"/>
</dbReference>
<comment type="caution">
    <text evidence="6">The sequence shown here is derived from an EMBL/GenBank/DDBJ whole genome shotgun (WGS) entry which is preliminary data.</text>
</comment>
<dbReference type="CDD" id="cd00610">
    <property type="entry name" value="OAT_like"/>
    <property type="match status" value="1"/>
</dbReference>
<evidence type="ECO:0000256" key="2">
    <source>
        <dbReference type="ARBA" id="ARBA00022576"/>
    </source>
</evidence>
<evidence type="ECO:0000313" key="6">
    <source>
        <dbReference type="EMBL" id="GEB48911.1"/>
    </source>
</evidence>
<comment type="similarity">
    <text evidence="5">Belongs to the class-III pyridoxal-phosphate-dependent aminotransferase family.</text>
</comment>
<dbReference type="GO" id="GO:0008483">
    <property type="term" value="F:transaminase activity"/>
    <property type="evidence" value="ECO:0007669"/>
    <property type="project" value="UniProtKB-KW"/>
</dbReference>
<dbReference type="InterPro" id="IPR015424">
    <property type="entry name" value="PyrdxlP-dep_Trfase"/>
</dbReference>
<dbReference type="PANTHER" id="PTHR11986:SF79">
    <property type="entry name" value="ACETYLORNITHINE AMINOTRANSFERASE, MITOCHONDRIAL"/>
    <property type="match status" value="1"/>
</dbReference>
<dbReference type="InterPro" id="IPR015422">
    <property type="entry name" value="PyrdxlP-dep_Trfase_small"/>
</dbReference>
<dbReference type="Gene3D" id="3.90.1150.10">
    <property type="entry name" value="Aspartate Aminotransferase, domain 1"/>
    <property type="match status" value="1"/>
</dbReference>
<organism evidence="6 7">
    <name type="scientific">Streptomyces cacaoi</name>
    <dbReference type="NCBI Taxonomy" id="1898"/>
    <lineage>
        <taxon>Bacteria</taxon>
        <taxon>Bacillati</taxon>
        <taxon>Actinomycetota</taxon>
        <taxon>Actinomycetes</taxon>
        <taxon>Kitasatosporales</taxon>
        <taxon>Streptomycetaceae</taxon>
        <taxon>Streptomyces</taxon>
    </lineage>
</organism>
<keyword evidence="3 6" id="KW-0808">Transferase</keyword>
<dbReference type="Pfam" id="PF00202">
    <property type="entry name" value="Aminotran_3"/>
    <property type="match status" value="1"/>
</dbReference>
<protein>
    <submittedName>
        <fullName evidence="6">Aminotransferase</fullName>
    </submittedName>
</protein>
<dbReference type="InterPro" id="IPR005814">
    <property type="entry name" value="Aminotrans_3"/>
</dbReference>
<evidence type="ECO:0000256" key="3">
    <source>
        <dbReference type="ARBA" id="ARBA00022679"/>
    </source>
</evidence>
<dbReference type="OrthoDB" id="9801052at2"/>
<proteinExistence type="inferred from homology"/>
<evidence type="ECO:0000256" key="5">
    <source>
        <dbReference type="RuleBase" id="RU003560"/>
    </source>
</evidence>
<dbReference type="InterPro" id="IPR015421">
    <property type="entry name" value="PyrdxlP-dep_Trfase_major"/>
</dbReference>
<reference evidence="6 7" key="1">
    <citation type="submission" date="2019-06" db="EMBL/GenBank/DDBJ databases">
        <title>Whole genome shotgun sequence of Streptomyces cacaoi subsp. cacaoi NBRC 12748.</title>
        <authorList>
            <person name="Hosoyama A."/>
            <person name="Uohara A."/>
            <person name="Ohji S."/>
            <person name="Ichikawa N."/>
        </authorList>
    </citation>
    <scope>NUCLEOTIDE SEQUENCE [LARGE SCALE GENOMIC DNA]</scope>
    <source>
        <strain evidence="6 7">NBRC 12748</strain>
    </source>
</reference>
<evidence type="ECO:0000256" key="4">
    <source>
        <dbReference type="ARBA" id="ARBA00022898"/>
    </source>
</evidence>
<dbReference type="GO" id="GO:0042802">
    <property type="term" value="F:identical protein binding"/>
    <property type="evidence" value="ECO:0007669"/>
    <property type="project" value="TreeGrafter"/>
</dbReference>
<dbReference type="RefSeq" id="WP_078872701.1">
    <property type="nucleotide sequence ID" value="NZ_BJMM01000004.1"/>
</dbReference>
<sequence length="430" mass="45693">MTIDAAPAPADEQADAAGFDFHEIVNISRSHLNKGRASVAEMLGGHSEVASEGAYLFGHDGRRYLECGGYGVFILGHRHPAVTSAVVRQVTTHPLATRVLLEPVAARAAKAVADLTHPGLEYVHFVPSGSEATEAAIKMARGLGKRRLISTVNGFHGKTMGALSVTAREIYQTPFEPLLPDRSHVPFGDIDALRRELAAAPGEGCVIMEPVQGEGGVILPPDGYLRQVREACDEFGATLIFDEILTGMGRCGQLWACGDVAPDIMLIGKGLSGGVVPVAAAVATPEAYALINRDPLLHSSTFSCAPIAMAAAEAAAHAIVEERIPERAAELGPRILAGLREIFDRVCPHLVKEVRGTGLLFAMEFQSGEYAGEFLFELLDRGVVTNHSLNASSVIRVTPPACLSEADLDWLFSAVEGTAEHLAGLFPARR</sequence>
<dbReference type="Proteomes" id="UP000319210">
    <property type="component" value="Unassembled WGS sequence"/>
</dbReference>
<evidence type="ECO:0000313" key="7">
    <source>
        <dbReference type="Proteomes" id="UP000319210"/>
    </source>
</evidence>
<gene>
    <name evidence="6" type="ORF">SCA03_14620</name>
</gene>
<keyword evidence="7" id="KW-1185">Reference proteome</keyword>
<keyword evidence="4 5" id="KW-0663">Pyridoxal phosphate</keyword>
<dbReference type="PIRSF" id="PIRSF000521">
    <property type="entry name" value="Transaminase_4ab_Lys_Orn"/>
    <property type="match status" value="1"/>
</dbReference>
<name>A0A4Y3QUI5_STRCI</name>
<dbReference type="AlphaFoldDB" id="A0A4Y3QUI5"/>
<accession>A0A4Y3QUI5</accession>
<comment type="cofactor">
    <cofactor evidence="1">
        <name>pyridoxal 5'-phosphate</name>
        <dbReference type="ChEBI" id="CHEBI:597326"/>
    </cofactor>
</comment>
<dbReference type="Gene3D" id="3.40.640.10">
    <property type="entry name" value="Type I PLP-dependent aspartate aminotransferase-like (Major domain)"/>
    <property type="match status" value="1"/>
</dbReference>
<dbReference type="EMBL" id="BJMM01000004">
    <property type="protein sequence ID" value="GEB48911.1"/>
    <property type="molecule type" value="Genomic_DNA"/>
</dbReference>
<dbReference type="FunFam" id="3.40.640.10:FF:000004">
    <property type="entry name" value="Acetylornithine aminotransferase"/>
    <property type="match status" value="1"/>
</dbReference>
<dbReference type="PROSITE" id="PS00600">
    <property type="entry name" value="AA_TRANSFER_CLASS_3"/>
    <property type="match status" value="1"/>
</dbReference>
<dbReference type="InterPro" id="IPR050103">
    <property type="entry name" value="Class-III_PLP-dep_AT"/>
</dbReference>
<dbReference type="GO" id="GO:0030170">
    <property type="term" value="F:pyridoxal phosphate binding"/>
    <property type="evidence" value="ECO:0007669"/>
    <property type="project" value="InterPro"/>
</dbReference>
<evidence type="ECO:0000256" key="1">
    <source>
        <dbReference type="ARBA" id="ARBA00001933"/>
    </source>
</evidence>
<keyword evidence="2 6" id="KW-0032">Aminotransferase</keyword>
<dbReference type="SUPFAM" id="SSF53383">
    <property type="entry name" value="PLP-dependent transferases"/>
    <property type="match status" value="1"/>
</dbReference>